<dbReference type="GO" id="GO:0022857">
    <property type="term" value="F:transmembrane transporter activity"/>
    <property type="evidence" value="ECO:0007669"/>
    <property type="project" value="InterPro"/>
</dbReference>
<dbReference type="PANTHER" id="PTHR23513:SF11">
    <property type="entry name" value="STAPHYLOFERRIN A TRANSPORTER"/>
    <property type="match status" value="1"/>
</dbReference>
<organism evidence="7 8">
    <name type="scientific">Actinomadura namibiensis</name>
    <dbReference type="NCBI Taxonomy" id="182080"/>
    <lineage>
        <taxon>Bacteria</taxon>
        <taxon>Bacillati</taxon>
        <taxon>Actinomycetota</taxon>
        <taxon>Actinomycetes</taxon>
        <taxon>Streptosporangiales</taxon>
        <taxon>Thermomonosporaceae</taxon>
        <taxon>Actinomadura</taxon>
    </lineage>
</organism>
<feature type="transmembrane region" description="Helical" evidence="6">
    <location>
        <begin position="252"/>
        <end position="269"/>
    </location>
</feature>
<evidence type="ECO:0000313" key="8">
    <source>
        <dbReference type="Proteomes" id="UP000572680"/>
    </source>
</evidence>
<evidence type="ECO:0000256" key="5">
    <source>
        <dbReference type="ARBA" id="ARBA00023136"/>
    </source>
</evidence>
<accession>A0A7W3QL62</accession>
<keyword evidence="5 6" id="KW-0472">Membrane</keyword>
<evidence type="ECO:0000256" key="6">
    <source>
        <dbReference type="SAM" id="Phobius"/>
    </source>
</evidence>
<dbReference type="RefSeq" id="WP_220509304.1">
    <property type="nucleotide sequence ID" value="NZ_BAAALP010000009.1"/>
</dbReference>
<keyword evidence="8" id="KW-1185">Reference proteome</keyword>
<feature type="transmembrane region" description="Helical" evidence="6">
    <location>
        <begin position="139"/>
        <end position="160"/>
    </location>
</feature>
<dbReference type="AlphaFoldDB" id="A0A7W3QL62"/>
<evidence type="ECO:0000256" key="1">
    <source>
        <dbReference type="ARBA" id="ARBA00004651"/>
    </source>
</evidence>
<gene>
    <name evidence="7" type="ORF">HNR61_002763</name>
</gene>
<dbReference type="PANTHER" id="PTHR23513">
    <property type="entry name" value="INTEGRAL MEMBRANE EFFLUX PROTEIN-RELATED"/>
    <property type="match status" value="1"/>
</dbReference>
<evidence type="ECO:0000256" key="4">
    <source>
        <dbReference type="ARBA" id="ARBA00022989"/>
    </source>
</evidence>
<feature type="transmembrane region" description="Helical" evidence="6">
    <location>
        <begin position="166"/>
        <end position="184"/>
    </location>
</feature>
<comment type="subcellular location">
    <subcellularLocation>
        <location evidence="1">Cell membrane</location>
        <topology evidence="1">Multi-pass membrane protein</topology>
    </subcellularLocation>
</comment>
<reference evidence="7 8" key="1">
    <citation type="submission" date="2020-08" db="EMBL/GenBank/DDBJ databases">
        <title>Genomic Encyclopedia of Type Strains, Phase IV (KMG-IV): sequencing the most valuable type-strain genomes for metagenomic binning, comparative biology and taxonomic classification.</title>
        <authorList>
            <person name="Goeker M."/>
        </authorList>
    </citation>
    <scope>NUCLEOTIDE SEQUENCE [LARGE SCALE GENOMIC DNA]</scope>
    <source>
        <strain evidence="7 8">DSM 44197</strain>
    </source>
</reference>
<keyword evidence="2" id="KW-1003">Cell membrane</keyword>
<dbReference type="InterPro" id="IPR011701">
    <property type="entry name" value="MFS"/>
</dbReference>
<evidence type="ECO:0008006" key="9">
    <source>
        <dbReference type="Google" id="ProtNLM"/>
    </source>
</evidence>
<protein>
    <recommendedName>
        <fullName evidence="9">MFS transporter</fullName>
    </recommendedName>
</protein>
<name>A0A7W3QL62_ACTNM</name>
<feature type="transmembrane region" description="Helical" evidence="6">
    <location>
        <begin position="215"/>
        <end position="240"/>
    </location>
</feature>
<feature type="transmembrane region" description="Helical" evidence="6">
    <location>
        <begin position="41"/>
        <end position="64"/>
    </location>
</feature>
<dbReference type="EMBL" id="JACJIA010000003">
    <property type="protein sequence ID" value="MBA8951132.1"/>
    <property type="molecule type" value="Genomic_DNA"/>
</dbReference>
<feature type="transmembrane region" description="Helical" evidence="6">
    <location>
        <begin position="303"/>
        <end position="325"/>
    </location>
</feature>
<feature type="transmembrane region" description="Helical" evidence="6">
    <location>
        <begin position="98"/>
        <end position="118"/>
    </location>
</feature>
<dbReference type="InterPro" id="IPR036259">
    <property type="entry name" value="MFS_trans_sf"/>
</dbReference>
<feature type="transmembrane region" description="Helical" evidence="6">
    <location>
        <begin position="281"/>
        <end position="297"/>
    </location>
</feature>
<dbReference type="Gene3D" id="1.20.1250.20">
    <property type="entry name" value="MFS general substrate transporter like domains"/>
    <property type="match status" value="1"/>
</dbReference>
<proteinExistence type="predicted"/>
<keyword evidence="4 6" id="KW-1133">Transmembrane helix</keyword>
<dbReference type="SUPFAM" id="SSF103473">
    <property type="entry name" value="MFS general substrate transporter"/>
    <property type="match status" value="1"/>
</dbReference>
<evidence type="ECO:0000256" key="2">
    <source>
        <dbReference type="ARBA" id="ARBA00022475"/>
    </source>
</evidence>
<dbReference type="GO" id="GO:0005886">
    <property type="term" value="C:plasma membrane"/>
    <property type="evidence" value="ECO:0007669"/>
    <property type="project" value="UniProtKB-SubCell"/>
</dbReference>
<dbReference type="Proteomes" id="UP000572680">
    <property type="component" value="Unassembled WGS sequence"/>
</dbReference>
<evidence type="ECO:0000256" key="3">
    <source>
        <dbReference type="ARBA" id="ARBA00022692"/>
    </source>
</evidence>
<evidence type="ECO:0000313" key="7">
    <source>
        <dbReference type="EMBL" id="MBA8951132.1"/>
    </source>
</evidence>
<sequence>MLKRYRMEGYLAGAAAARTGDEMSGPALLLAGLAVTGSETAASTLLAGLMVAAAVGGPVFGALLDRARRPGRLLAWALAVYAGALLLILAVLGRLPLAVVVAIAVGAGLLGPALAGGWTSQLPRVVGPERLPRANALDAMTFNAAGLAGPALAGTIAALAGAPAGMVVAAVLILAALPVAWTLPATRTPPAGGRAVRSFGRDLAAGVGAIVRVRALAAATAVSVVSCVGQGVLLACAPLLGARVFGSADRGALLLSGVAAAALAANAVLARRPGLLRPDTVVWGSALVLAVALLLAATERPALVAVAALVAGAGEGPQLTALFAVRHREAPERLRGQVFTTGASLKITGYAVGAGAAGPLAAWSLPGALAVAAAVQVAAASCALIGAGPRQERVAPANSRR</sequence>
<keyword evidence="3 6" id="KW-0812">Transmembrane</keyword>
<dbReference type="Pfam" id="PF07690">
    <property type="entry name" value="MFS_1"/>
    <property type="match status" value="1"/>
</dbReference>
<comment type="caution">
    <text evidence="7">The sequence shown here is derived from an EMBL/GenBank/DDBJ whole genome shotgun (WGS) entry which is preliminary data.</text>
</comment>
<feature type="transmembrane region" description="Helical" evidence="6">
    <location>
        <begin position="73"/>
        <end position="92"/>
    </location>
</feature>